<sequence>MEVKMIKKSVLIVMLFVLVFMTGTVQSLASAQSEGQRVYLPLVLKNFFIYGIGWDTKWQLNPGYEDPQDLLADEATWETFADLPYGDLPDPNRWYPMEGESIQVNVKSRGFSYVATGGVIIDNGALDLEYKDDNAYLIIFRGQSESRDVNLKGYAGGIVNEMPSGPYVTLGWILDQIENVANPPNCTNGCSTATVVVIDLTTDSYRIWEVTPSFPRNWQRQ</sequence>
<comment type="caution">
    <text evidence="1">The sequence shown here is derived from an EMBL/GenBank/DDBJ whole genome shotgun (WGS) entry which is preliminary data.</text>
</comment>
<organism evidence="1 2">
    <name type="scientific">Candidatus Woesebacteria bacterium RBG_13_36_22</name>
    <dbReference type="NCBI Taxonomy" id="1802478"/>
    <lineage>
        <taxon>Bacteria</taxon>
        <taxon>Candidatus Woeseibacteriota</taxon>
    </lineage>
</organism>
<accession>A0A1F7X4L9</accession>
<protein>
    <submittedName>
        <fullName evidence="1">Uncharacterized protein</fullName>
    </submittedName>
</protein>
<proteinExistence type="predicted"/>
<name>A0A1F7X4L9_9BACT</name>
<reference evidence="1 2" key="1">
    <citation type="journal article" date="2016" name="Nat. Commun.">
        <title>Thousands of microbial genomes shed light on interconnected biogeochemical processes in an aquifer system.</title>
        <authorList>
            <person name="Anantharaman K."/>
            <person name="Brown C.T."/>
            <person name="Hug L.A."/>
            <person name="Sharon I."/>
            <person name="Castelle C.J."/>
            <person name="Probst A.J."/>
            <person name="Thomas B.C."/>
            <person name="Singh A."/>
            <person name="Wilkins M.J."/>
            <person name="Karaoz U."/>
            <person name="Brodie E.L."/>
            <person name="Williams K.H."/>
            <person name="Hubbard S.S."/>
            <person name="Banfield J.F."/>
        </authorList>
    </citation>
    <scope>NUCLEOTIDE SEQUENCE [LARGE SCALE GENOMIC DNA]</scope>
</reference>
<dbReference type="AlphaFoldDB" id="A0A1F7X4L9"/>
<gene>
    <name evidence="1" type="ORF">A2Z67_00825</name>
</gene>
<evidence type="ECO:0000313" key="2">
    <source>
        <dbReference type="Proteomes" id="UP000176939"/>
    </source>
</evidence>
<dbReference type="Proteomes" id="UP000176939">
    <property type="component" value="Unassembled WGS sequence"/>
</dbReference>
<dbReference type="EMBL" id="MGFQ01000018">
    <property type="protein sequence ID" value="OGM10012.1"/>
    <property type="molecule type" value="Genomic_DNA"/>
</dbReference>
<evidence type="ECO:0000313" key="1">
    <source>
        <dbReference type="EMBL" id="OGM10012.1"/>
    </source>
</evidence>